<dbReference type="PANTHER" id="PTHR10412:SF10">
    <property type="entry name" value="GLYCOSYL HYDROLASE FAMILY 63 C-TERMINAL DOMAIN-CONTAINING PROTEIN"/>
    <property type="match status" value="1"/>
</dbReference>
<dbReference type="EMBL" id="VBAM01000463">
    <property type="protein sequence ID" value="TMJ07647.1"/>
    <property type="molecule type" value="Genomic_DNA"/>
</dbReference>
<proteinExistence type="predicted"/>
<dbReference type="AlphaFoldDB" id="A0A537LJ00"/>
<dbReference type="GO" id="GO:0009311">
    <property type="term" value="P:oligosaccharide metabolic process"/>
    <property type="evidence" value="ECO:0007669"/>
    <property type="project" value="InterPro"/>
</dbReference>
<organism evidence="1 2">
    <name type="scientific">Candidatus Segetimicrobium genomatis</name>
    <dbReference type="NCBI Taxonomy" id="2569760"/>
    <lineage>
        <taxon>Bacteria</taxon>
        <taxon>Bacillati</taxon>
        <taxon>Candidatus Sysuimicrobiota</taxon>
        <taxon>Candidatus Sysuimicrobiia</taxon>
        <taxon>Candidatus Sysuimicrobiales</taxon>
        <taxon>Candidatus Segetimicrobiaceae</taxon>
        <taxon>Candidatus Segetimicrobium</taxon>
    </lineage>
</organism>
<dbReference type="Proteomes" id="UP000320393">
    <property type="component" value="Unassembled WGS sequence"/>
</dbReference>
<evidence type="ECO:0000313" key="2">
    <source>
        <dbReference type="Proteomes" id="UP000320393"/>
    </source>
</evidence>
<reference evidence="1 2" key="1">
    <citation type="journal article" date="2019" name="Nat. Microbiol.">
        <title>Mediterranean grassland soil C-N compound turnover is dependent on rainfall and depth, and is mediated by genomically divergent microorganisms.</title>
        <authorList>
            <person name="Diamond S."/>
            <person name="Andeer P.F."/>
            <person name="Li Z."/>
            <person name="Crits-Christoph A."/>
            <person name="Burstein D."/>
            <person name="Anantharaman K."/>
            <person name="Lane K.R."/>
            <person name="Thomas B.C."/>
            <person name="Pan C."/>
            <person name="Northen T.R."/>
            <person name="Banfield J.F."/>
        </authorList>
    </citation>
    <scope>NUCLEOTIDE SEQUENCE [LARGE SCALE GENOMIC DNA]</scope>
    <source>
        <strain evidence="1">NP_5</strain>
    </source>
</reference>
<dbReference type="InterPro" id="IPR008928">
    <property type="entry name" value="6-hairpin_glycosidase_sf"/>
</dbReference>
<dbReference type="InterPro" id="IPR012341">
    <property type="entry name" value="6hp_glycosidase-like_sf"/>
</dbReference>
<comment type="caution">
    <text evidence="1">The sequence shown here is derived from an EMBL/GenBank/DDBJ whole genome shotgun (WGS) entry which is preliminary data.</text>
</comment>
<dbReference type="PANTHER" id="PTHR10412">
    <property type="entry name" value="MANNOSYL-OLIGOSACCHARIDE GLUCOSIDASE"/>
    <property type="match status" value="1"/>
</dbReference>
<name>A0A537LJ00_9BACT</name>
<gene>
    <name evidence="1" type="ORF">E6H02_11165</name>
</gene>
<evidence type="ECO:0008006" key="3">
    <source>
        <dbReference type="Google" id="ProtNLM"/>
    </source>
</evidence>
<dbReference type="GO" id="GO:0004573">
    <property type="term" value="F:Glc3Man9GlcNAc2 oligosaccharide glucosidase activity"/>
    <property type="evidence" value="ECO:0007669"/>
    <property type="project" value="InterPro"/>
</dbReference>
<dbReference type="Gene3D" id="1.50.10.10">
    <property type="match status" value="1"/>
</dbReference>
<dbReference type="InterPro" id="IPR004888">
    <property type="entry name" value="Glycoside_hydrolase_63"/>
</dbReference>
<protein>
    <recommendedName>
        <fullName evidence="3">Glucosidase</fullName>
    </recommendedName>
</protein>
<accession>A0A537LJ00</accession>
<evidence type="ECO:0000313" key="1">
    <source>
        <dbReference type="EMBL" id="TMJ07647.1"/>
    </source>
</evidence>
<dbReference type="SUPFAM" id="SSF48208">
    <property type="entry name" value="Six-hairpin glycosidases"/>
    <property type="match status" value="1"/>
</dbReference>
<sequence>MTLWGISQELARRLTRIFLRGPDGRRPVFGANEILQRDPHWRDYLLFHEYFHGDTGAGLGASHQTGWTALVAKLIEQTGGR</sequence>